<dbReference type="InterPro" id="IPR037143">
    <property type="entry name" value="4-PPantetheinyl_Trfase_dom_sf"/>
</dbReference>
<sequence length="256" mass="29052">MSYFELDSRFIHLWKVPITEAPLFLEKVMSEREVNRYRSFRKQEDRTRALFSYGLLRLLLAELLGTNPSDVPVTRACPSCGEEHGKPRVVRPDEQPIELSVSHSGKWVVLGISLLHPFGVDIERIDRDSDLDGMARMSLSEGEQAAWATLSPDQRIRGFYRYWTRKEAIVKATGDGLTVSLKQVQVSPADQAPKLLSWQDRPEMVGKITCYPLALDEHTEGCVAVIGQVDGVRLYDGREVLVRWQDKLTEKGLRGV</sequence>
<dbReference type="AlphaFoldDB" id="A0AA45WNJ0"/>
<comment type="caution">
    <text evidence="5">The sequence shown here is derived from an EMBL/GenBank/DDBJ whole genome shotgun (WGS) entry which is preliminary data.</text>
</comment>
<feature type="domain" description="4'-phosphopantetheinyl transferase" evidence="3">
    <location>
        <begin position="118"/>
        <end position="202"/>
    </location>
</feature>
<dbReference type="InterPro" id="IPR008278">
    <property type="entry name" value="4-PPantetheinyl_Trfase_dom"/>
</dbReference>
<evidence type="ECO:0000259" key="4">
    <source>
        <dbReference type="Pfam" id="PF22624"/>
    </source>
</evidence>
<dbReference type="Pfam" id="PF01648">
    <property type="entry name" value="ACPS"/>
    <property type="match status" value="1"/>
</dbReference>
<accession>A0AA45WNJ0</accession>
<dbReference type="SUPFAM" id="SSF56214">
    <property type="entry name" value="4'-phosphopantetheinyl transferase"/>
    <property type="match status" value="2"/>
</dbReference>
<keyword evidence="2 5" id="KW-0808">Transferase</keyword>
<name>A0AA45WNJ0_9BACL</name>
<dbReference type="GO" id="GO:0019878">
    <property type="term" value="P:lysine biosynthetic process via aminoadipic acid"/>
    <property type="evidence" value="ECO:0007669"/>
    <property type="project" value="TreeGrafter"/>
</dbReference>
<dbReference type="InterPro" id="IPR055066">
    <property type="entry name" value="AASDHPPT_N"/>
</dbReference>
<dbReference type="RefSeq" id="WP_102992425.1">
    <property type="nucleotide sequence ID" value="NZ_FXTU01000003.1"/>
</dbReference>
<proteinExistence type="inferred from homology"/>
<dbReference type="Pfam" id="PF22624">
    <property type="entry name" value="AASDHPPT_N"/>
    <property type="match status" value="1"/>
</dbReference>
<dbReference type="EMBL" id="FXTU01000003">
    <property type="protein sequence ID" value="SMP18756.1"/>
    <property type="molecule type" value="Genomic_DNA"/>
</dbReference>
<feature type="domain" description="4'-phosphopantetheinyl transferase N-terminal" evidence="4">
    <location>
        <begin position="18"/>
        <end position="110"/>
    </location>
</feature>
<reference evidence="5" key="1">
    <citation type="submission" date="2017-05" db="EMBL/GenBank/DDBJ databases">
        <authorList>
            <person name="Varghese N."/>
            <person name="Submissions S."/>
        </authorList>
    </citation>
    <scope>NUCLEOTIDE SEQUENCE</scope>
    <source>
        <strain evidence="5">DSM 45262</strain>
    </source>
</reference>
<dbReference type="GO" id="GO:0005829">
    <property type="term" value="C:cytosol"/>
    <property type="evidence" value="ECO:0007669"/>
    <property type="project" value="TreeGrafter"/>
</dbReference>
<keyword evidence="6" id="KW-1185">Reference proteome</keyword>
<dbReference type="InterPro" id="IPR050559">
    <property type="entry name" value="P-Pant_transferase_sf"/>
</dbReference>
<evidence type="ECO:0000256" key="1">
    <source>
        <dbReference type="ARBA" id="ARBA00010990"/>
    </source>
</evidence>
<dbReference type="PANTHER" id="PTHR12215:SF10">
    <property type="entry name" value="L-AMINOADIPATE-SEMIALDEHYDE DEHYDROGENASE-PHOSPHOPANTETHEINYL TRANSFERASE"/>
    <property type="match status" value="1"/>
</dbReference>
<evidence type="ECO:0000313" key="6">
    <source>
        <dbReference type="Proteomes" id="UP001157946"/>
    </source>
</evidence>
<dbReference type="GO" id="GO:0000287">
    <property type="term" value="F:magnesium ion binding"/>
    <property type="evidence" value="ECO:0007669"/>
    <property type="project" value="InterPro"/>
</dbReference>
<dbReference type="GO" id="GO:0008897">
    <property type="term" value="F:holo-[acyl-carrier-protein] synthase activity"/>
    <property type="evidence" value="ECO:0007669"/>
    <property type="project" value="InterPro"/>
</dbReference>
<evidence type="ECO:0000313" key="5">
    <source>
        <dbReference type="EMBL" id="SMP18756.1"/>
    </source>
</evidence>
<organism evidence="5 6">
    <name type="scientific">Laceyella tengchongensis</name>
    <dbReference type="NCBI Taxonomy" id="574699"/>
    <lineage>
        <taxon>Bacteria</taxon>
        <taxon>Bacillati</taxon>
        <taxon>Bacillota</taxon>
        <taxon>Bacilli</taxon>
        <taxon>Bacillales</taxon>
        <taxon>Thermoactinomycetaceae</taxon>
        <taxon>Laceyella</taxon>
    </lineage>
</organism>
<comment type="similarity">
    <text evidence="1">Belongs to the P-Pant transferase superfamily. Gsp/Sfp/HetI/AcpT family.</text>
</comment>
<dbReference type="Gene3D" id="3.90.470.20">
    <property type="entry name" value="4'-phosphopantetheinyl transferase domain"/>
    <property type="match status" value="1"/>
</dbReference>
<dbReference type="Proteomes" id="UP001157946">
    <property type="component" value="Unassembled WGS sequence"/>
</dbReference>
<evidence type="ECO:0000256" key="2">
    <source>
        <dbReference type="ARBA" id="ARBA00022679"/>
    </source>
</evidence>
<protein>
    <submittedName>
        <fullName evidence="5">4'-phosphopantetheinyl transferase</fullName>
    </submittedName>
</protein>
<dbReference type="PANTHER" id="PTHR12215">
    <property type="entry name" value="PHOSPHOPANTETHEINE TRANSFERASE"/>
    <property type="match status" value="1"/>
</dbReference>
<gene>
    <name evidence="5" type="ORF">SAMN06265361_103196</name>
</gene>
<evidence type="ECO:0000259" key="3">
    <source>
        <dbReference type="Pfam" id="PF01648"/>
    </source>
</evidence>